<name>A0A8D8MMX8_CULPI</name>
<dbReference type="EMBL" id="HBUE01317652">
    <property type="protein sequence ID" value="CAG6586435.1"/>
    <property type="molecule type" value="Transcribed_RNA"/>
</dbReference>
<protein>
    <submittedName>
        <fullName evidence="1">(northern house mosquito) hypothetical protein</fullName>
    </submittedName>
</protein>
<organism evidence="1">
    <name type="scientific">Culex pipiens</name>
    <name type="common">House mosquito</name>
    <dbReference type="NCBI Taxonomy" id="7175"/>
    <lineage>
        <taxon>Eukaryota</taxon>
        <taxon>Metazoa</taxon>
        <taxon>Ecdysozoa</taxon>
        <taxon>Arthropoda</taxon>
        <taxon>Hexapoda</taxon>
        <taxon>Insecta</taxon>
        <taxon>Pterygota</taxon>
        <taxon>Neoptera</taxon>
        <taxon>Endopterygota</taxon>
        <taxon>Diptera</taxon>
        <taxon>Nematocera</taxon>
        <taxon>Culicoidea</taxon>
        <taxon>Culicidae</taxon>
        <taxon>Culicinae</taxon>
        <taxon>Culicini</taxon>
        <taxon>Culex</taxon>
        <taxon>Culex</taxon>
    </lineage>
</organism>
<dbReference type="AlphaFoldDB" id="A0A8D8MMX8"/>
<evidence type="ECO:0000313" key="1">
    <source>
        <dbReference type="EMBL" id="CAG6534487.1"/>
    </source>
</evidence>
<dbReference type="EMBL" id="HBUE01211216">
    <property type="protein sequence ID" value="CAG6534487.1"/>
    <property type="molecule type" value="Transcribed_RNA"/>
</dbReference>
<reference evidence="1" key="1">
    <citation type="submission" date="2021-05" db="EMBL/GenBank/DDBJ databases">
        <authorList>
            <person name="Alioto T."/>
            <person name="Alioto T."/>
            <person name="Gomez Garrido J."/>
        </authorList>
    </citation>
    <scope>NUCLEOTIDE SEQUENCE</scope>
</reference>
<proteinExistence type="predicted"/>
<sequence>MAATEMAVAAPDMGPETSLAVGPVTAAATCTPPSGEAEPTTARDAATREAAAVEVTARVGSEATAASEVTRASVAETRAVSVRTVDSVPGARLGATTTATLAVAATASEATVVVAAVASPAMTFSAAPSRICSVCICGECHLAATIRTFRTFSCR</sequence>
<accession>A0A8D8MMX8</accession>